<name>A0A9J6Z9M4_9BACL</name>
<organism evidence="2 3">
    <name type="scientific">Candidatus Pristimantibacillus lignocellulolyticus</name>
    <dbReference type="NCBI Taxonomy" id="2994561"/>
    <lineage>
        <taxon>Bacteria</taxon>
        <taxon>Bacillati</taxon>
        <taxon>Bacillota</taxon>
        <taxon>Bacilli</taxon>
        <taxon>Bacillales</taxon>
        <taxon>Paenibacillaceae</taxon>
        <taxon>Candidatus Pristimantibacillus</taxon>
    </lineage>
</organism>
<reference evidence="2" key="1">
    <citation type="submission" date="2022-05" db="EMBL/GenBank/DDBJ databases">
        <title>Novel bacterial taxa in a minimal lignocellulolytic consortium and its capacity to transform plastics disclosed by genome-resolved metagenomics.</title>
        <authorList>
            <person name="Rodriguez C.A.D."/>
            <person name="Diaz-Garcia L."/>
            <person name="Herrera K."/>
            <person name="Tarazona N.A."/>
            <person name="Sproer C."/>
            <person name="Overmann J."/>
            <person name="Jimenez D.J."/>
        </authorList>
    </citation>
    <scope>NUCLEOTIDE SEQUENCE</scope>
    <source>
        <strain evidence="2">MAG5</strain>
    </source>
</reference>
<dbReference type="KEGG" id="plig:NAG76_12855"/>
<keyword evidence="1" id="KW-0812">Transmembrane</keyword>
<dbReference type="AlphaFoldDB" id="A0A9J6Z9M4"/>
<dbReference type="EMBL" id="CP097899">
    <property type="protein sequence ID" value="URN92739.1"/>
    <property type="molecule type" value="Genomic_DNA"/>
</dbReference>
<keyword evidence="1" id="KW-0472">Membrane</keyword>
<proteinExistence type="predicted"/>
<protein>
    <recommendedName>
        <fullName evidence="4">Pilus assembly protein</fullName>
    </recommendedName>
</protein>
<dbReference type="Proteomes" id="UP001056756">
    <property type="component" value="Chromosome"/>
</dbReference>
<keyword evidence="1" id="KW-1133">Transmembrane helix</keyword>
<accession>A0A9J6Z9M4</accession>
<evidence type="ECO:0008006" key="4">
    <source>
        <dbReference type="Google" id="ProtNLM"/>
    </source>
</evidence>
<evidence type="ECO:0000256" key="1">
    <source>
        <dbReference type="SAM" id="Phobius"/>
    </source>
</evidence>
<evidence type="ECO:0000313" key="2">
    <source>
        <dbReference type="EMBL" id="URN92739.1"/>
    </source>
</evidence>
<evidence type="ECO:0000313" key="3">
    <source>
        <dbReference type="Proteomes" id="UP001056756"/>
    </source>
</evidence>
<gene>
    <name evidence="2" type="ORF">NAG76_12855</name>
</gene>
<sequence>MSLEATLVLPIIMSVIVIMLVAAIYVFQVVFLQYVSLSTVERAAFIWDDADRQIITGQVRSEEQYGLYENEIMLQLIRKIIPLDNSQLTTSLDITSDTNSVSQENNSPPLNTLVSDKLTLAKQHIEQMNLNVNGQVTYSHPAVLPRIEVKITQQLSPLIWQNQQVFASPAYTTYRSLVNPISFIRSVDLVMYYTEKLKKKTSSEQSEWKQKGGEAIKAFSS</sequence>
<feature type="transmembrane region" description="Helical" evidence="1">
    <location>
        <begin position="7"/>
        <end position="27"/>
    </location>
</feature>